<evidence type="ECO:0000313" key="1">
    <source>
        <dbReference type="EMBL" id="TCC53904.1"/>
    </source>
</evidence>
<keyword evidence="2" id="KW-1185">Reference proteome</keyword>
<keyword evidence="1" id="KW-0436">Ligase</keyword>
<dbReference type="Proteomes" id="UP000293342">
    <property type="component" value="Unassembled WGS sequence"/>
</dbReference>
<dbReference type="InterPro" id="IPR009097">
    <property type="entry name" value="Cyclic_Pdiesterase"/>
</dbReference>
<reference evidence="1 2" key="1">
    <citation type="submission" date="2019-02" db="EMBL/GenBank/DDBJ databases">
        <title>Kribbella capetownensis sp. nov. and Kribbella speibonae sp. nov., isolated from soil.</title>
        <authorList>
            <person name="Curtis S.M."/>
            <person name="Norton I."/>
            <person name="Everest G.J."/>
            <person name="Meyers P.R."/>
        </authorList>
    </citation>
    <scope>NUCLEOTIDE SEQUENCE [LARGE SCALE GENOMIC DNA]</scope>
    <source>
        <strain evidence="1 2">YM53</strain>
    </source>
</reference>
<comment type="caution">
    <text evidence="1">The sequence shown here is derived from an EMBL/GenBank/DDBJ whole genome shotgun (WGS) entry which is preliminary data.</text>
</comment>
<name>A0A4R0K531_9ACTN</name>
<sequence length="209" mass="23630">MRGPSMFEEVQDHWYWRPGWRADRSFYTWHITFADRPEMAALHASYAELVDDLPGFTPVPLEWLHLTLQGIGFTDRVPESDLADIVKATRHRVTGLGSFPVGIGPAVLDRESIQLPVRPIEPLQHLRDLTRAAITDVWGDDAVPELPELNPHITIAYCNHPAPAPPITTRLLNHSPQDTTLSITTLTLLSLTRTHHLYHWAPLESIALH</sequence>
<organism evidence="1 2">
    <name type="scientific">Kribbella capetownensis</name>
    <dbReference type="NCBI Taxonomy" id="1572659"/>
    <lineage>
        <taxon>Bacteria</taxon>
        <taxon>Bacillati</taxon>
        <taxon>Actinomycetota</taxon>
        <taxon>Actinomycetes</taxon>
        <taxon>Propionibacteriales</taxon>
        <taxon>Kribbellaceae</taxon>
        <taxon>Kribbella</taxon>
    </lineage>
</organism>
<dbReference type="OrthoDB" id="4541754at2"/>
<evidence type="ECO:0000313" key="2">
    <source>
        <dbReference type="Proteomes" id="UP000293342"/>
    </source>
</evidence>
<gene>
    <name evidence="1" type="ORF">E0H75_09645</name>
</gene>
<accession>A0A4R0K531</accession>
<protein>
    <submittedName>
        <fullName evidence="1">2'-5' RNA ligase family protein</fullName>
    </submittedName>
</protein>
<dbReference type="GO" id="GO:0016874">
    <property type="term" value="F:ligase activity"/>
    <property type="evidence" value="ECO:0007669"/>
    <property type="project" value="UniProtKB-KW"/>
</dbReference>
<dbReference type="AlphaFoldDB" id="A0A4R0K531"/>
<dbReference type="Gene3D" id="3.90.1140.10">
    <property type="entry name" value="Cyclic phosphodiesterase"/>
    <property type="match status" value="1"/>
</dbReference>
<dbReference type="EMBL" id="SJKD01000001">
    <property type="protein sequence ID" value="TCC53904.1"/>
    <property type="molecule type" value="Genomic_DNA"/>
</dbReference>
<proteinExistence type="predicted"/>
<dbReference type="Pfam" id="PF13563">
    <property type="entry name" value="2_5_RNA_ligase2"/>
    <property type="match status" value="1"/>
</dbReference>
<dbReference type="SUPFAM" id="SSF55144">
    <property type="entry name" value="LigT-like"/>
    <property type="match status" value="1"/>
</dbReference>